<dbReference type="InterPro" id="IPR052909">
    <property type="entry name" value="Transposase_6_like"/>
</dbReference>
<dbReference type="PANTHER" id="PTHR46637">
    <property type="entry name" value="TIS1421-TRANSPOSASE PROTEIN A"/>
    <property type="match status" value="1"/>
</dbReference>
<reference evidence="3 4" key="1">
    <citation type="submission" date="2020-08" db="EMBL/GenBank/DDBJ databases">
        <title>Sequencing the genomes of 1000 actinobacteria strains.</title>
        <authorList>
            <person name="Klenk H.-P."/>
        </authorList>
    </citation>
    <scope>NUCLEOTIDE SEQUENCE [LARGE SCALE GENOMIC DNA]</scope>
    <source>
        <strain evidence="3 4">DSM 43768</strain>
    </source>
</reference>
<feature type="region of interest" description="Disordered" evidence="1">
    <location>
        <begin position="102"/>
        <end position="126"/>
    </location>
</feature>
<protein>
    <submittedName>
        <fullName evidence="3">Transposase</fullName>
    </submittedName>
</protein>
<feature type="domain" description="Insertion element IS402-like" evidence="2">
    <location>
        <begin position="6"/>
        <end position="77"/>
    </location>
</feature>
<dbReference type="EMBL" id="JACHMI010000001">
    <property type="protein sequence ID" value="MBB6546335.1"/>
    <property type="molecule type" value="Genomic_DNA"/>
</dbReference>
<name>A0A7X0NMV7_9ACTN</name>
<dbReference type="InterPro" id="IPR025161">
    <property type="entry name" value="IS402-like_dom"/>
</dbReference>
<evidence type="ECO:0000256" key="1">
    <source>
        <dbReference type="SAM" id="MobiDB-lite"/>
    </source>
</evidence>
<keyword evidence="4" id="KW-1185">Reference proteome</keyword>
<evidence type="ECO:0000259" key="2">
    <source>
        <dbReference type="Pfam" id="PF13340"/>
    </source>
</evidence>
<proteinExistence type="predicted"/>
<dbReference type="Proteomes" id="UP000565579">
    <property type="component" value="Unassembled WGS sequence"/>
</dbReference>
<dbReference type="Pfam" id="PF13340">
    <property type="entry name" value="DUF4096"/>
    <property type="match status" value="1"/>
</dbReference>
<organism evidence="3 4">
    <name type="scientific">Nonomuraea rubra</name>
    <dbReference type="NCBI Taxonomy" id="46180"/>
    <lineage>
        <taxon>Bacteria</taxon>
        <taxon>Bacillati</taxon>
        <taxon>Actinomycetota</taxon>
        <taxon>Actinomycetes</taxon>
        <taxon>Streptosporangiales</taxon>
        <taxon>Streptosporangiaceae</taxon>
        <taxon>Nonomuraea</taxon>
    </lineage>
</organism>
<comment type="caution">
    <text evidence="3">The sequence shown here is derived from an EMBL/GenBank/DDBJ whole genome shotgun (WGS) entry which is preliminary data.</text>
</comment>
<dbReference type="PANTHER" id="PTHR46637:SF1">
    <property type="entry name" value="BLL5188 PROTEIN"/>
    <property type="match status" value="1"/>
</dbReference>
<dbReference type="AlphaFoldDB" id="A0A7X0NMV7"/>
<gene>
    <name evidence="3" type="ORF">HD593_001130</name>
</gene>
<sequence length="148" mass="16483">MRRDDLTDAEWARVATLLPQTSVRAGRTTDDRTVINGLLYQARTGVRWRYLPERYGCWVTIYKRHRRWLADGTWQRLTLALHADDPGDRAPARTGRLGPAQLDLIRSHPPGSPSATPHLPTAKDPAKDTAVLASLQVLLGETVKPKGA</sequence>
<accession>A0A7X0NMV7</accession>
<evidence type="ECO:0000313" key="4">
    <source>
        <dbReference type="Proteomes" id="UP000565579"/>
    </source>
</evidence>
<dbReference type="RefSeq" id="WP_185101041.1">
    <property type="nucleotide sequence ID" value="NZ_BAAAXY010000291.1"/>
</dbReference>
<evidence type="ECO:0000313" key="3">
    <source>
        <dbReference type="EMBL" id="MBB6546335.1"/>
    </source>
</evidence>